<dbReference type="RefSeq" id="WP_240098508.1">
    <property type="nucleotide sequence ID" value="NZ_JAJSON010000020.1"/>
</dbReference>
<evidence type="ECO:0000256" key="5">
    <source>
        <dbReference type="PIRSR" id="PIRSR036894-1"/>
    </source>
</evidence>
<keyword evidence="1 5" id="KW-0479">Metal-binding</keyword>
<feature type="binding site" evidence="5">
    <location>
        <position position="108"/>
    </location>
    <ligand>
        <name>Zn(2+)</name>
        <dbReference type="ChEBI" id="CHEBI:29105"/>
    </ligand>
</feature>
<name>A0A9X1UXM6_9FLAO</name>
<evidence type="ECO:0000256" key="4">
    <source>
        <dbReference type="ARBA" id="ARBA00030762"/>
    </source>
</evidence>
<gene>
    <name evidence="9" type="ORF">LU635_09460</name>
</gene>
<dbReference type="InterPro" id="IPR014628">
    <property type="entry name" value="Man6P_isomerase_Firm_short"/>
</dbReference>
<dbReference type="GO" id="GO:0005975">
    <property type="term" value="P:carbohydrate metabolic process"/>
    <property type="evidence" value="ECO:0007669"/>
    <property type="project" value="InterPro"/>
</dbReference>
<keyword evidence="2 5" id="KW-0862">Zinc</keyword>
<dbReference type="Proteomes" id="UP001139344">
    <property type="component" value="Unassembled WGS sequence"/>
</dbReference>
<feature type="binding site" evidence="5">
    <location>
        <position position="125"/>
    </location>
    <ligand>
        <name>Zn(2+)</name>
        <dbReference type="ChEBI" id="CHEBI:29105"/>
    </ligand>
</feature>
<dbReference type="InterPro" id="IPR046457">
    <property type="entry name" value="PMI_typeI_cat"/>
</dbReference>
<accession>A0A9X1UXM6</accession>
<feature type="binding site" evidence="5">
    <location>
        <position position="183"/>
    </location>
    <ligand>
        <name>Zn(2+)</name>
        <dbReference type="ChEBI" id="CHEBI:29105"/>
    </ligand>
</feature>
<dbReference type="Pfam" id="PF21621">
    <property type="entry name" value="MPI_cupin_dom"/>
    <property type="match status" value="1"/>
</dbReference>
<evidence type="ECO:0000259" key="8">
    <source>
        <dbReference type="Pfam" id="PF21621"/>
    </source>
</evidence>
<evidence type="ECO:0000256" key="2">
    <source>
        <dbReference type="ARBA" id="ARBA00022833"/>
    </source>
</evidence>
<protein>
    <recommendedName>
        <fullName evidence="3">Phosphohexomutase</fullName>
    </recommendedName>
    <alternativeName>
        <fullName evidence="4">Phosphomannose isomerase</fullName>
    </alternativeName>
</protein>
<dbReference type="Pfam" id="PF20511">
    <property type="entry name" value="PMI_typeI_cat"/>
    <property type="match status" value="1"/>
</dbReference>
<organism evidence="9 10">
    <name type="scientific">Christiangramia crocea</name>
    <dbReference type="NCBI Taxonomy" id="2904124"/>
    <lineage>
        <taxon>Bacteria</taxon>
        <taxon>Pseudomonadati</taxon>
        <taxon>Bacteroidota</taxon>
        <taxon>Flavobacteriia</taxon>
        <taxon>Flavobacteriales</taxon>
        <taxon>Flavobacteriaceae</taxon>
        <taxon>Christiangramia</taxon>
    </lineage>
</organism>
<dbReference type="GO" id="GO:0004476">
    <property type="term" value="F:mannose-6-phosphate isomerase activity"/>
    <property type="evidence" value="ECO:0007669"/>
    <property type="project" value="InterPro"/>
</dbReference>
<evidence type="ECO:0000256" key="6">
    <source>
        <dbReference type="PIRSR" id="PIRSR036894-2"/>
    </source>
</evidence>
<dbReference type="InterPro" id="IPR011051">
    <property type="entry name" value="RmlC_Cupin_sf"/>
</dbReference>
<evidence type="ECO:0000313" key="10">
    <source>
        <dbReference type="Proteomes" id="UP001139344"/>
    </source>
</evidence>
<keyword evidence="9" id="KW-0413">Isomerase</keyword>
<comment type="cofactor">
    <cofactor evidence="5">
        <name>Zn(2+)</name>
        <dbReference type="ChEBI" id="CHEBI:29105"/>
    </cofactor>
    <text evidence="5">Binds 1 zinc ion per subunit.</text>
</comment>
<dbReference type="InterPro" id="IPR049071">
    <property type="entry name" value="MPI_cupin_dom"/>
</dbReference>
<dbReference type="PIRSF" id="PIRSF036894">
    <property type="entry name" value="PMI_Firm_short"/>
    <property type="match status" value="1"/>
</dbReference>
<feature type="active site" evidence="6">
    <location>
        <position position="203"/>
    </location>
</feature>
<proteinExistence type="predicted"/>
<dbReference type="PANTHER" id="PTHR42742:SF3">
    <property type="entry name" value="FRUCTOKINASE"/>
    <property type="match status" value="1"/>
</dbReference>
<evidence type="ECO:0000259" key="7">
    <source>
        <dbReference type="Pfam" id="PF20511"/>
    </source>
</evidence>
<feature type="domain" description="Phosphomannose isomerase type I catalytic" evidence="7">
    <location>
        <begin position="13"/>
        <end position="121"/>
    </location>
</feature>
<dbReference type="CDD" id="cd07010">
    <property type="entry name" value="cupin_PMI_type_I_N_bac"/>
    <property type="match status" value="1"/>
</dbReference>
<sequence>MKSNKGFIAYGIKFKPILKDKIWGGSKLKNILGKSATDSAGESWEISTVEGDVSEVQNGVYKGLPFDELLERFQDKVLGKSVVNKFGGNFPLLIKYIDASKNLSVQVHPGDEMAKKNHNSYGKTEMWYIMQADKGSMINVGWKNKISSEEYSESLKNGTITDHLNFIPVNEGDTFFIKAGKVHAIGEGVMLAEIQQTSDVTYRVYDWDRVDENGVSRELHIDLAGEAMNFNVIDDHSVDYKLIKNQSTNLVDCQFFTTNIIEVQGKIVKDYSSLDSFVIFMCVLGKAKIDVDGAEELIEYGESILVPATSKSITIDGNLSKLLEVYIS</sequence>
<dbReference type="AlphaFoldDB" id="A0A9X1UXM6"/>
<dbReference type="EMBL" id="JAJSON010000020">
    <property type="protein sequence ID" value="MCG9971861.1"/>
    <property type="molecule type" value="Genomic_DNA"/>
</dbReference>
<comment type="caution">
    <text evidence="9">The sequence shown here is derived from an EMBL/GenBank/DDBJ whole genome shotgun (WGS) entry which is preliminary data.</text>
</comment>
<keyword evidence="10" id="KW-1185">Reference proteome</keyword>
<evidence type="ECO:0000313" key="9">
    <source>
        <dbReference type="EMBL" id="MCG9971861.1"/>
    </source>
</evidence>
<reference evidence="9" key="1">
    <citation type="submission" date="2021-12" db="EMBL/GenBank/DDBJ databases">
        <title>Description of Gramella crocea sp. nov., a new bacterium isolated from activated sludge.</title>
        <authorList>
            <person name="Zhang X."/>
        </authorList>
    </citation>
    <scope>NUCLEOTIDE SEQUENCE</scope>
    <source>
        <strain evidence="9">YB25</strain>
    </source>
</reference>
<evidence type="ECO:0000256" key="3">
    <source>
        <dbReference type="ARBA" id="ARBA00029741"/>
    </source>
</evidence>
<evidence type="ECO:0000256" key="1">
    <source>
        <dbReference type="ARBA" id="ARBA00022723"/>
    </source>
</evidence>
<dbReference type="SUPFAM" id="SSF51182">
    <property type="entry name" value="RmlC-like cupins"/>
    <property type="match status" value="1"/>
</dbReference>
<dbReference type="Gene3D" id="2.60.120.10">
    <property type="entry name" value="Jelly Rolls"/>
    <property type="match status" value="2"/>
</dbReference>
<dbReference type="InterPro" id="IPR051804">
    <property type="entry name" value="Carb_Metab_Reg_Kinase/Isom"/>
</dbReference>
<dbReference type="InterPro" id="IPR014710">
    <property type="entry name" value="RmlC-like_jellyroll"/>
</dbReference>
<dbReference type="GO" id="GO:0008270">
    <property type="term" value="F:zinc ion binding"/>
    <property type="evidence" value="ECO:0007669"/>
    <property type="project" value="InterPro"/>
</dbReference>
<feature type="domain" description="Mannose-6-phosphate isomerase cupin" evidence="8">
    <location>
        <begin position="247"/>
        <end position="320"/>
    </location>
</feature>
<dbReference type="PANTHER" id="PTHR42742">
    <property type="entry name" value="TRANSCRIPTIONAL REPRESSOR MPRA"/>
    <property type="match status" value="1"/>
</dbReference>